<dbReference type="EMBL" id="JAXLQG010000007">
    <property type="protein sequence ID" value="KAK5537825.1"/>
    <property type="molecule type" value="Genomic_DNA"/>
</dbReference>
<evidence type="ECO:0000256" key="1">
    <source>
        <dbReference type="SAM" id="MobiDB-lite"/>
    </source>
</evidence>
<evidence type="ECO:0000313" key="3">
    <source>
        <dbReference type="Proteomes" id="UP001345827"/>
    </source>
</evidence>
<evidence type="ECO:0000313" key="2">
    <source>
        <dbReference type="EMBL" id="KAK5537825.1"/>
    </source>
</evidence>
<name>A0AAV9Q984_9PEZI</name>
<feature type="compositionally biased region" description="Low complexity" evidence="1">
    <location>
        <begin position="16"/>
        <end position="27"/>
    </location>
</feature>
<protein>
    <submittedName>
        <fullName evidence="2">Uncharacterized protein</fullName>
    </submittedName>
</protein>
<sequence length="288" mass="33282">MSDSDNWWRVFSSTHSDTSSADPSLSSEQWDSASEAPTLSSTGAEHGSSSSTYPSPSLQPVNGDPEWHLLRPDLPLLIQPESHHNEDLRSHVPSLPQHNQAPQQDDDGLRLWRPMLPTNEPFRDTPQPGPRNVAWGYFYRSRLGWLLSALEDDRAQIEPYSNSIAEINDDIRMQLQIILVMAQKPEFLCDRVFLWKCGTVIRDVQHLKEGLYRTLEYIQQTRMMRDRQLLDEQYQSMIDQSRAQMLEMVRNSWASTARDVFDLGHFGSSDDEKKAILWLYRRQGMFCS</sequence>
<proteinExistence type="predicted"/>
<feature type="region of interest" description="Disordered" evidence="1">
    <location>
        <begin position="12"/>
        <end position="66"/>
    </location>
</feature>
<keyword evidence="3" id="KW-1185">Reference proteome</keyword>
<accession>A0AAV9Q984</accession>
<feature type="compositionally biased region" description="Polar residues" evidence="1">
    <location>
        <begin position="28"/>
        <end position="39"/>
    </location>
</feature>
<comment type="caution">
    <text evidence="2">The sequence shown here is derived from an EMBL/GenBank/DDBJ whole genome shotgun (WGS) entry which is preliminary data.</text>
</comment>
<dbReference type="AlphaFoldDB" id="A0AAV9Q984"/>
<dbReference type="Proteomes" id="UP001345827">
    <property type="component" value="Unassembled WGS sequence"/>
</dbReference>
<gene>
    <name evidence="2" type="ORF">LTR25_005077</name>
</gene>
<feature type="compositionally biased region" description="Low complexity" evidence="1">
    <location>
        <begin position="40"/>
        <end position="56"/>
    </location>
</feature>
<feature type="region of interest" description="Disordered" evidence="1">
    <location>
        <begin position="84"/>
        <end position="109"/>
    </location>
</feature>
<organism evidence="2 3">
    <name type="scientific">Vermiconidia calcicola</name>
    <dbReference type="NCBI Taxonomy" id="1690605"/>
    <lineage>
        <taxon>Eukaryota</taxon>
        <taxon>Fungi</taxon>
        <taxon>Dikarya</taxon>
        <taxon>Ascomycota</taxon>
        <taxon>Pezizomycotina</taxon>
        <taxon>Dothideomycetes</taxon>
        <taxon>Dothideomycetidae</taxon>
        <taxon>Mycosphaerellales</taxon>
        <taxon>Extremaceae</taxon>
        <taxon>Vermiconidia</taxon>
    </lineage>
</organism>
<reference evidence="2 3" key="1">
    <citation type="submission" date="2023-06" db="EMBL/GenBank/DDBJ databases">
        <title>Black Yeasts Isolated from many extreme environments.</title>
        <authorList>
            <person name="Coleine C."/>
            <person name="Stajich J.E."/>
            <person name="Selbmann L."/>
        </authorList>
    </citation>
    <scope>NUCLEOTIDE SEQUENCE [LARGE SCALE GENOMIC DNA]</scope>
    <source>
        <strain evidence="2 3">CCFEE 5887</strain>
    </source>
</reference>